<evidence type="ECO:0000259" key="6">
    <source>
        <dbReference type="PROSITE" id="PS50192"/>
    </source>
</evidence>
<reference evidence="7" key="1">
    <citation type="submission" date="2016-08" db="EMBL/GenBank/DDBJ databases">
        <authorList>
            <person name="Seilhamer J.J."/>
        </authorList>
    </citation>
    <scope>NUCLEOTIDE SEQUENCE</scope>
    <source>
        <strain evidence="7">86</strain>
    </source>
</reference>
<proteinExistence type="inferred from homology"/>
<feature type="domain" description="PAS" evidence="4">
    <location>
        <begin position="21"/>
        <end position="51"/>
    </location>
</feature>
<evidence type="ECO:0000256" key="2">
    <source>
        <dbReference type="PROSITE-ProRule" id="PRU00284"/>
    </source>
</evidence>
<dbReference type="GO" id="GO:0007165">
    <property type="term" value="P:signal transduction"/>
    <property type="evidence" value="ECO:0007669"/>
    <property type="project" value="UniProtKB-KW"/>
</dbReference>
<keyword evidence="7" id="KW-0675">Receptor</keyword>
<dbReference type="NCBIfam" id="TIGR00229">
    <property type="entry name" value="sensory_box"/>
    <property type="match status" value="2"/>
</dbReference>
<dbReference type="EMBL" id="FMJD01000001">
    <property type="protein sequence ID" value="SCM70883.1"/>
    <property type="molecule type" value="Genomic_DNA"/>
</dbReference>
<dbReference type="PANTHER" id="PTHR24422:SF10">
    <property type="entry name" value="CHEMOTAXIS PROTEIN METHYLTRANSFERASE 2"/>
    <property type="match status" value="1"/>
</dbReference>
<dbReference type="InterPro" id="IPR000014">
    <property type="entry name" value="PAS"/>
</dbReference>
<dbReference type="AlphaFoldDB" id="A0A212L017"/>
<dbReference type="PROSITE" id="PS50192">
    <property type="entry name" value="T_SNARE"/>
    <property type="match status" value="1"/>
</dbReference>
<evidence type="ECO:0000259" key="5">
    <source>
        <dbReference type="PROSITE" id="PS50113"/>
    </source>
</evidence>
<dbReference type="SUPFAM" id="SSF58104">
    <property type="entry name" value="Methyl-accepting chemotaxis protein (MCP) signaling domain"/>
    <property type="match status" value="1"/>
</dbReference>
<feature type="domain" description="T-SNARE coiled-coil homology" evidence="6">
    <location>
        <begin position="407"/>
        <end position="469"/>
    </location>
</feature>
<dbReference type="Pfam" id="PF08447">
    <property type="entry name" value="PAS_3"/>
    <property type="match status" value="1"/>
</dbReference>
<feature type="domain" description="Methyl-accepting transducer" evidence="3">
    <location>
        <begin position="255"/>
        <end position="477"/>
    </location>
</feature>
<dbReference type="PROSITE" id="PS50111">
    <property type="entry name" value="CHEMOTAXIS_TRANSDUC_2"/>
    <property type="match status" value="1"/>
</dbReference>
<dbReference type="Pfam" id="PF13426">
    <property type="entry name" value="PAS_9"/>
    <property type="match status" value="1"/>
</dbReference>
<dbReference type="InterPro" id="IPR000700">
    <property type="entry name" value="PAS-assoc_C"/>
</dbReference>
<dbReference type="Gene3D" id="3.30.450.20">
    <property type="entry name" value="PAS domain"/>
    <property type="match status" value="2"/>
</dbReference>
<dbReference type="InterPro" id="IPR050903">
    <property type="entry name" value="Bact_Chemotaxis_MeTrfase"/>
</dbReference>
<name>A0A212L017_9HYPH</name>
<dbReference type="SUPFAM" id="SSF55785">
    <property type="entry name" value="PYP-like sensor domain (PAS domain)"/>
    <property type="match status" value="2"/>
</dbReference>
<dbReference type="InterPro" id="IPR004089">
    <property type="entry name" value="MCPsignal_dom"/>
</dbReference>
<feature type="domain" description="PAC" evidence="5">
    <location>
        <begin position="80"/>
        <end position="132"/>
    </location>
</feature>
<dbReference type="InterPro" id="IPR035965">
    <property type="entry name" value="PAS-like_dom_sf"/>
</dbReference>
<dbReference type="SMART" id="SM00091">
    <property type="entry name" value="PAS"/>
    <property type="match status" value="2"/>
</dbReference>
<dbReference type="PROSITE" id="PS50112">
    <property type="entry name" value="PAS"/>
    <property type="match status" value="2"/>
</dbReference>
<dbReference type="InterPro" id="IPR000727">
    <property type="entry name" value="T_SNARE_dom"/>
</dbReference>
<keyword evidence="2" id="KW-0807">Transducer</keyword>
<evidence type="ECO:0000313" key="7">
    <source>
        <dbReference type="EMBL" id="SCM70883.1"/>
    </source>
</evidence>
<accession>A0A212L017</accession>
<evidence type="ECO:0000259" key="3">
    <source>
        <dbReference type="PROSITE" id="PS50111"/>
    </source>
</evidence>
<dbReference type="GO" id="GO:0016020">
    <property type="term" value="C:membrane"/>
    <property type="evidence" value="ECO:0007669"/>
    <property type="project" value="InterPro"/>
</dbReference>
<dbReference type="SMART" id="SM00086">
    <property type="entry name" value="PAC"/>
    <property type="match status" value="2"/>
</dbReference>
<dbReference type="PANTHER" id="PTHR24422">
    <property type="entry name" value="CHEMOTAXIS PROTEIN METHYLTRANSFERASE"/>
    <property type="match status" value="1"/>
</dbReference>
<dbReference type="InterPro" id="IPR013655">
    <property type="entry name" value="PAS_fold_3"/>
</dbReference>
<protein>
    <submittedName>
        <fullName evidence="7">Methyl-accepting chemotaxis receptor</fullName>
    </submittedName>
</protein>
<dbReference type="RefSeq" id="WP_288195701.1">
    <property type="nucleotide sequence ID" value="NZ_LT608334.1"/>
</dbReference>
<evidence type="ECO:0000256" key="1">
    <source>
        <dbReference type="ARBA" id="ARBA00029447"/>
    </source>
</evidence>
<dbReference type="Gene3D" id="1.10.287.950">
    <property type="entry name" value="Methyl-accepting chemotaxis protein"/>
    <property type="match status" value="1"/>
</dbReference>
<organism evidence="7">
    <name type="scientific">uncultured Pleomorphomonas sp</name>
    <dbReference type="NCBI Taxonomy" id="442121"/>
    <lineage>
        <taxon>Bacteria</taxon>
        <taxon>Pseudomonadati</taxon>
        <taxon>Pseudomonadota</taxon>
        <taxon>Alphaproteobacteria</taxon>
        <taxon>Hyphomicrobiales</taxon>
        <taxon>Pleomorphomonadaceae</taxon>
        <taxon>Pleomorphomonas</taxon>
        <taxon>environmental samples</taxon>
    </lineage>
</organism>
<evidence type="ECO:0000259" key="4">
    <source>
        <dbReference type="PROSITE" id="PS50112"/>
    </source>
</evidence>
<dbReference type="SMART" id="SM00283">
    <property type="entry name" value="MA"/>
    <property type="match status" value="1"/>
</dbReference>
<comment type="similarity">
    <text evidence="1">Belongs to the methyl-accepting chemotaxis (MCP) protein family.</text>
</comment>
<gene>
    <name evidence="7" type="ORF">KL86PLE_10310</name>
</gene>
<dbReference type="InterPro" id="IPR001610">
    <property type="entry name" value="PAC"/>
</dbReference>
<dbReference type="PROSITE" id="PS50113">
    <property type="entry name" value="PAC"/>
    <property type="match status" value="1"/>
</dbReference>
<sequence>MWPFSSHEAAVLAALDRSLAVIEFDPTGKIIAANANFLKVMGYELADVLGKHHSMFVDPAEVKSPAYAAFWRDLLAGKFLSSEFRRIAKGGRSVWIQGTYNPLFDRSGKVYRVVKFATDVTERKLEDVKVQGEIDAINRAQAVISFEPDGTIVEANENFQKVMGYRSEEIVGKHHSMFVTAEERNSPAYRTFWEDLRAGQFKSDEFHRVGKGNRDVFLQAIYNPIFDAAGQLVRVTKFATDITAVMERRRRRHAAQADINRELGEVASMIARSNAEAAGANSTAGITASNVQAVAAGAEELVSSVAEISRQVSVALSVSQEAVTQADTATKVVSGLAAAAQKIDQVVELINTIAGQTNLLALNATIEAARAGEMGKGFAVVAQEVKQLAAQTSRATDEIASEIAAVQTISSKAVQSIDGITAIITRINDISSSIAAAVEEQAAVTQNMSGSMHTAANGVEEIAKALADISSSTQSIDEAADKLQKAAATFS</sequence>
<feature type="domain" description="PAS" evidence="4">
    <location>
        <begin position="143"/>
        <end position="173"/>
    </location>
</feature>
<dbReference type="Pfam" id="PF00015">
    <property type="entry name" value="MCPsignal"/>
    <property type="match status" value="1"/>
</dbReference>
<dbReference type="CDD" id="cd00130">
    <property type="entry name" value="PAS"/>
    <property type="match status" value="2"/>
</dbReference>